<dbReference type="KEGG" id="sfeu:IM697_40450"/>
<name>A0A7M2SIQ2_9ACTN</name>
<gene>
    <name evidence="1" type="ORF">IM697_40450</name>
</gene>
<keyword evidence="2" id="KW-1185">Reference proteome</keyword>
<accession>A0A7M2SIQ2</accession>
<dbReference type="Proteomes" id="UP000594205">
    <property type="component" value="Chromosome"/>
</dbReference>
<sequence length="226" mass="25290">MDTHWKDLYPDVTAAGGLLAAMKEAAKLRRGEIWPMPSTADGIIVETARGLVSVVPAAEERLFRVRVLIPGFTWDDPGFTWEIGSTDDLGLLVEAVAAWRDGVPFDELAARYTFLELDEFAGAIERGEPTSAQWADLLSSDFHRRQWNLLRRLHADEVLRNMFPTISHGAVRLCVDLFDGTSRQVLVHEPDEERYEVIRPGVPGASWIDVPTGDLIAYLRAALHQQ</sequence>
<proteinExistence type="predicted"/>
<organism evidence="1 2">
    <name type="scientific">Streptomyces ferrugineus</name>
    <dbReference type="NCBI Taxonomy" id="1413221"/>
    <lineage>
        <taxon>Bacteria</taxon>
        <taxon>Bacillati</taxon>
        <taxon>Actinomycetota</taxon>
        <taxon>Actinomycetes</taxon>
        <taxon>Kitasatosporales</taxon>
        <taxon>Streptomycetaceae</taxon>
        <taxon>Streptomyces</taxon>
    </lineage>
</organism>
<dbReference type="EMBL" id="CP063373">
    <property type="protein sequence ID" value="QOV36217.1"/>
    <property type="molecule type" value="Genomic_DNA"/>
</dbReference>
<reference evidence="1 2" key="1">
    <citation type="submission" date="2020-10" db="EMBL/GenBank/DDBJ databases">
        <title>Streptomyces ferrugineus complate genome analysis.</title>
        <authorList>
            <person name="Anwar N."/>
        </authorList>
    </citation>
    <scope>NUCLEOTIDE SEQUENCE [LARGE SCALE GENOMIC DNA]</scope>
    <source>
        <strain evidence="1 2">CCTCC AA2014009</strain>
    </source>
</reference>
<dbReference type="RefSeq" id="WP_194041935.1">
    <property type="nucleotide sequence ID" value="NZ_CP063373.1"/>
</dbReference>
<evidence type="ECO:0000313" key="1">
    <source>
        <dbReference type="EMBL" id="QOV36217.1"/>
    </source>
</evidence>
<dbReference type="AlphaFoldDB" id="A0A7M2SIQ2"/>
<protein>
    <submittedName>
        <fullName evidence="1">Uncharacterized protein</fullName>
    </submittedName>
</protein>
<evidence type="ECO:0000313" key="2">
    <source>
        <dbReference type="Proteomes" id="UP000594205"/>
    </source>
</evidence>